<gene>
    <name evidence="10" type="ORF">GKZ27_10715</name>
</gene>
<keyword evidence="11" id="KW-1185">Reference proteome</keyword>
<evidence type="ECO:0000313" key="10">
    <source>
        <dbReference type="EMBL" id="MVX61915.1"/>
    </source>
</evidence>
<accession>A0A6N8JQ50</accession>
<reference evidence="10 11" key="1">
    <citation type="submission" date="2019-12" db="EMBL/GenBank/DDBJ databases">
        <title>Microbes associate with the intestines of laboratory mice.</title>
        <authorList>
            <person name="Navarre W."/>
            <person name="Wong E."/>
        </authorList>
    </citation>
    <scope>NUCLEOTIDE SEQUENCE [LARGE SCALE GENOMIC DNA]</scope>
    <source>
        <strain evidence="10 11">NM66_B29</strain>
    </source>
</reference>
<evidence type="ECO:0000256" key="8">
    <source>
        <dbReference type="SAM" id="Phobius"/>
    </source>
</evidence>
<comment type="caution">
    <text evidence="10">The sequence shown here is derived from an EMBL/GenBank/DDBJ whole genome shotgun (WGS) entry which is preliminary data.</text>
</comment>
<dbReference type="EMBL" id="WSRR01000039">
    <property type="protein sequence ID" value="MVX61915.1"/>
    <property type="molecule type" value="Genomic_DNA"/>
</dbReference>
<keyword evidence="6" id="KW-0067">ATP-binding</keyword>
<organism evidence="10 11">
    <name type="scientific">Adlercreutzia mucosicola</name>
    <dbReference type="NCBI Taxonomy" id="580026"/>
    <lineage>
        <taxon>Bacteria</taxon>
        <taxon>Bacillati</taxon>
        <taxon>Actinomycetota</taxon>
        <taxon>Coriobacteriia</taxon>
        <taxon>Eggerthellales</taxon>
        <taxon>Eggerthellaceae</taxon>
        <taxon>Adlercreutzia</taxon>
    </lineage>
</organism>
<evidence type="ECO:0000256" key="3">
    <source>
        <dbReference type="ARBA" id="ARBA00022679"/>
    </source>
</evidence>
<dbReference type="PROSITE" id="PS00108">
    <property type="entry name" value="PROTEIN_KINASE_ST"/>
    <property type="match status" value="1"/>
</dbReference>
<dbReference type="GO" id="GO:0004674">
    <property type="term" value="F:protein serine/threonine kinase activity"/>
    <property type="evidence" value="ECO:0007669"/>
    <property type="project" value="UniProtKB-KW"/>
</dbReference>
<proteinExistence type="predicted"/>
<evidence type="ECO:0000256" key="6">
    <source>
        <dbReference type="ARBA" id="ARBA00022840"/>
    </source>
</evidence>
<feature type="transmembrane region" description="Helical" evidence="8">
    <location>
        <begin position="411"/>
        <end position="435"/>
    </location>
</feature>
<keyword evidence="8" id="KW-0812">Transmembrane</keyword>
<keyword evidence="4" id="KW-0547">Nucleotide-binding</keyword>
<dbReference type="GO" id="GO:0005524">
    <property type="term" value="F:ATP binding"/>
    <property type="evidence" value="ECO:0007669"/>
    <property type="project" value="UniProtKB-KW"/>
</dbReference>
<name>A0A6N8JQ50_9ACTN</name>
<dbReference type="PANTHER" id="PTHR43289">
    <property type="entry name" value="MITOGEN-ACTIVATED PROTEIN KINASE KINASE KINASE 20-RELATED"/>
    <property type="match status" value="1"/>
</dbReference>
<evidence type="ECO:0000259" key="9">
    <source>
        <dbReference type="PROSITE" id="PS50011"/>
    </source>
</evidence>
<dbReference type="SUPFAM" id="SSF56112">
    <property type="entry name" value="Protein kinase-like (PK-like)"/>
    <property type="match status" value="1"/>
</dbReference>
<keyword evidence="3" id="KW-0808">Transferase</keyword>
<evidence type="ECO:0000313" key="11">
    <source>
        <dbReference type="Proteomes" id="UP000463388"/>
    </source>
</evidence>
<evidence type="ECO:0000256" key="1">
    <source>
        <dbReference type="ARBA" id="ARBA00012513"/>
    </source>
</evidence>
<dbReference type="CDD" id="cd14014">
    <property type="entry name" value="STKc_PknB_like"/>
    <property type="match status" value="1"/>
</dbReference>
<evidence type="ECO:0000256" key="5">
    <source>
        <dbReference type="ARBA" id="ARBA00022777"/>
    </source>
</evidence>
<keyword evidence="8" id="KW-0472">Membrane</keyword>
<dbReference type="Gene3D" id="1.10.510.10">
    <property type="entry name" value="Transferase(Phosphotransferase) domain 1"/>
    <property type="match status" value="1"/>
</dbReference>
<evidence type="ECO:0000256" key="7">
    <source>
        <dbReference type="SAM" id="MobiDB-lite"/>
    </source>
</evidence>
<dbReference type="InterPro" id="IPR000719">
    <property type="entry name" value="Prot_kinase_dom"/>
</dbReference>
<feature type="transmembrane region" description="Helical" evidence="8">
    <location>
        <begin position="447"/>
        <end position="469"/>
    </location>
</feature>
<sequence length="477" mass="50844">MAILCRRRRRSSTGSVSRRLARRYRGWNQAASDAVWRRAAAFFGTMDAMEDDPLLTYLNALARDECYRVEAVLKVAPHETTEVVSFVGANEAALGPFVRKRISGDAPLGSAYRLLWGAWRAGRRFRHLPRIYDVHEGDGELIVVMEYVAGRTLRDEVYVRDGSLALAAELFPSLCDGVIELHEEVGAPLIHRDLKPSNVVVNGPALTIIDFGIARAFRAGAPHDTTHFGTRSYAPPEQFGYGQTDVRSDVYALGMILYYLLTERDPDPSVAAGGFAAPDVPPCLRGVLQRACAFDPAARFSSVRELKAAFLASVAASVAPGPTMAGSRGAPLPEGGPPRAAAAAGGAGGSASAAADVGFAPLSAGKVWTARGIAVALLWALFMVTCVGLPFDPGTTYAHWPLGLRMAFYWTFGPLFFTGAGVLLVGDGLFAKLFAPLGLDTRNRKRLLGWALIAASVLAVGVTTALASACGFDARSS</sequence>
<dbReference type="SMART" id="SM00220">
    <property type="entry name" value="S_TKc"/>
    <property type="match status" value="1"/>
</dbReference>
<keyword evidence="2" id="KW-0723">Serine/threonine-protein kinase</keyword>
<dbReference type="Proteomes" id="UP000463388">
    <property type="component" value="Unassembled WGS sequence"/>
</dbReference>
<evidence type="ECO:0000256" key="4">
    <source>
        <dbReference type="ARBA" id="ARBA00022741"/>
    </source>
</evidence>
<dbReference type="PANTHER" id="PTHR43289:SF6">
    <property type="entry name" value="SERINE_THREONINE-PROTEIN KINASE NEKL-3"/>
    <property type="match status" value="1"/>
</dbReference>
<dbReference type="InterPro" id="IPR011009">
    <property type="entry name" value="Kinase-like_dom_sf"/>
</dbReference>
<feature type="transmembrane region" description="Helical" evidence="8">
    <location>
        <begin position="372"/>
        <end position="391"/>
    </location>
</feature>
<dbReference type="PROSITE" id="PS50011">
    <property type="entry name" value="PROTEIN_KINASE_DOM"/>
    <property type="match status" value="1"/>
</dbReference>
<keyword evidence="5 10" id="KW-0418">Kinase</keyword>
<feature type="domain" description="Protein kinase" evidence="9">
    <location>
        <begin position="55"/>
        <end position="311"/>
    </location>
</feature>
<evidence type="ECO:0000256" key="2">
    <source>
        <dbReference type="ARBA" id="ARBA00022527"/>
    </source>
</evidence>
<protein>
    <recommendedName>
        <fullName evidence="1">non-specific serine/threonine protein kinase</fullName>
        <ecNumber evidence="1">2.7.11.1</ecNumber>
    </recommendedName>
</protein>
<dbReference type="EC" id="2.7.11.1" evidence="1"/>
<dbReference type="AlphaFoldDB" id="A0A6N8JQ50"/>
<dbReference type="Pfam" id="PF00069">
    <property type="entry name" value="Pkinase"/>
    <property type="match status" value="1"/>
</dbReference>
<feature type="compositionally biased region" description="Low complexity" evidence="7">
    <location>
        <begin position="329"/>
        <end position="344"/>
    </location>
</feature>
<dbReference type="InterPro" id="IPR008271">
    <property type="entry name" value="Ser/Thr_kinase_AS"/>
</dbReference>
<feature type="region of interest" description="Disordered" evidence="7">
    <location>
        <begin position="325"/>
        <end position="344"/>
    </location>
</feature>
<keyword evidence="8" id="KW-1133">Transmembrane helix</keyword>